<accession>A0A917RL81</accession>
<feature type="region of interest" description="Disordered" evidence="1">
    <location>
        <begin position="1"/>
        <end position="22"/>
    </location>
</feature>
<organism evidence="2 3">
    <name type="scientific">Sphaerisporangium melleum</name>
    <dbReference type="NCBI Taxonomy" id="321316"/>
    <lineage>
        <taxon>Bacteria</taxon>
        <taxon>Bacillati</taxon>
        <taxon>Actinomycetota</taxon>
        <taxon>Actinomycetes</taxon>
        <taxon>Streptosporangiales</taxon>
        <taxon>Streptosporangiaceae</taxon>
        <taxon>Sphaerisporangium</taxon>
    </lineage>
</organism>
<protein>
    <submittedName>
        <fullName evidence="2">Uncharacterized protein</fullName>
    </submittedName>
</protein>
<dbReference type="Proteomes" id="UP000645217">
    <property type="component" value="Unassembled WGS sequence"/>
</dbReference>
<evidence type="ECO:0000256" key="1">
    <source>
        <dbReference type="SAM" id="MobiDB-lite"/>
    </source>
</evidence>
<evidence type="ECO:0000313" key="3">
    <source>
        <dbReference type="Proteomes" id="UP000645217"/>
    </source>
</evidence>
<name>A0A917RL81_9ACTN</name>
<dbReference type="AlphaFoldDB" id="A0A917RL81"/>
<reference evidence="2" key="2">
    <citation type="submission" date="2020-09" db="EMBL/GenBank/DDBJ databases">
        <authorList>
            <person name="Sun Q."/>
            <person name="Ohkuma M."/>
        </authorList>
    </citation>
    <scope>NUCLEOTIDE SEQUENCE</scope>
    <source>
        <strain evidence="2">JCM 13064</strain>
    </source>
</reference>
<gene>
    <name evidence="2" type="ORF">GCM10007964_64250</name>
</gene>
<reference evidence="2" key="1">
    <citation type="journal article" date="2014" name="Int. J. Syst. Evol. Microbiol.">
        <title>Complete genome sequence of Corynebacterium casei LMG S-19264T (=DSM 44701T), isolated from a smear-ripened cheese.</title>
        <authorList>
            <consortium name="US DOE Joint Genome Institute (JGI-PGF)"/>
            <person name="Walter F."/>
            <person name="Albersmeier A."/>
            <person name="Kalinowski J."/>
            <person name="Ruckert C."/>
        </authorList>
    </citation>
    <scope>NUCLEOTIDE SEQUENCE</scope>
    <source>
        <strain evidence="2">JCM 13064</strain>
    </source>
</reference>
<keyword evidence="3" id="KW-1185">Reference proteome</keyword>
<dbReference type="EMBL" id="BMNT01000046">
    <property type="protein sequence ID" value="GGL13297.1"/>
    <property type="molecule type" value="Genomic_DNA"/>
</dbReference>
<comment type="caution">
    <text evidence="2">The sequence shown here is derived from an EMBL/GenBank/DDBJ whole genome shotgun (WGS) entry which is preliminary data.</text>
</comment>
<proteinExistence type="predicted"/>
<evidence type="ECO:0000313" key="2">
    <source>
        <dbReference type="EMBL" id="GGL13297.1"/>
    </source>
</evidence>
<sequence>MPYTTEARKSTASSPDRLDGTGFWSQWERRAGRWGRHELRARGVCGADGIGGVRRWAGERRAEHFRTRAAPAGNATHDCRPSAVGYG</sequence>